<organism evidence="2 3">
    <name type="scientific">Albidovulum salinarum</name>
    <dbReference type="NCBI Taxonomy" id="2984153"/>
    <lineage>
        <taxon>Bacteria</taxon>
        <taxon>Pseudomonadati</taxon>
        <taxon>Pseudomonadota</taxon>
        <taxon>Alphaproteobacteria</taxon>
        <taxon>Rhodobacterales</taxon>
        <taxon>Paracoccaceae</taxon>
        <taxon>Albidovulum</taxon>
    </lineage>
</organism>
<sequence length="124" mass="13774">MTGPDRRRGLRTAIAALVAPEIRAWNGERPLPVVFWLYGVAASVVLGTLYATSVFLEQHRLEQGLLLLFAAYSIWLPVSIWRSALRSTSPWAVPARWLSLAWGANAFLLLGFRQLDLIARCLAG</sequence>
<dbReference type="Proteomes" id="UP001209535">
    <property type="component" value="Unassembled WGS sequence"/>
</dbReference>
<evidence type="ECO:0000313" key="3">
    <source>
        <dbReference type="Proteomes" id="UP001209535"/>
    </source>
</evidence>
<keyword evidence="1" id="KW-0472">Membrane</keyword>
<accession>A0ABT2X923</accession>
<feature type="transmembrane region" description="Helical" evidence="1">
    <location>
        <begin position="34"/>
        <end position="56"/>
    </location>
</feature>
<keyword evidence="1" id="KW-1133">Transmembrane helix</keyword>
<reference evidence="2 3" key="1">
    <citation type="submission" date="2022-10" db="EMBL/GenBank/DDBJ databases">
        <title>Defluviimonas sp. nov., isolated from ocean surface sediments.</title>
        <authorList>
            <person name="He W."/>
            <person name="Wang L."/>
            <person name="Zhang D.-F."/>
        </authorList>
    </citation>
    <scope>NUCLEOTIDE SEQUENCE [LARGE SCALE GENOMIC DNA]</scope>
    <source>
        <strain evidence="2 3">WL0024</strain>
    </source>
</reference>
<evidence type="ECO:0000256" key="1">
    <source>
        <dbReference type="SAM" id="Phobius"/>
    </source>
</evidence>
<evidence type="ECO:0000313" key="2">
    <source>
        <dbReference type="EMBL" id="MCU9850443.1"/>
    </source>
</evidence>
<proteinExistence type="predicted"/>
<name>A0ABT2X923_9RHOB</name>
<gene>
    <name evidence="2" type="ORF">OEZ60_20880</name>
</gene>
<protein>
    <submittedName>
        <fullName evidence="2">Uncharacterized protein</fullName>
    </submittedName>
</protein>
<keyword evidence="3" id="KW-1185">Reference proteome</keyword>
<keyword evidence="1" id="KW-0812">Transmembrane</keyword>
<dbReference type="RefSeq" id="WP_263340560.1">
    <property type="nucleotide sequence ID" value="NZ_JAOVQO010000030.1"/>
</dbReference>
<feature type="transmembrane region" description="Helical" evidence="1">
    <location>
        <begin position="65"/>
        <end position="85"/>
    </location>
</feature>
<feature type="transmembrane region" description="Helical" evidence="1">
    <location>
        <begin position="91"/>
        <end position="112"/>
    </location>
</feature>
<dbReference type="EMBL" id="JAOVQO010000030">
    <property type="protein sequence ID" value="MCU9850443.1"/>
    <property type="molecule type" value="Genomic_DNA"/>
</dbReference>
<comment type="caution">
    <text evidence="2">The sequence shown here is derived from an EMBL/GenBank/DDBJ whole genome shotgun (WGS) entry which is preliminary data.</text>
</comment>